<organism evidence="2 3">
    <name type="scientific">Kutzneria chonburiensis</name>
    <dbReference type="NCBI Taxonomy" id="1483604"/>
    <lineage>
        <taxon>Bacteria</taxon>
        <taxon>Bacillati</taxon>
        <taxon>Actinomycetota</taxon>
        <taxon>Actinomycetes</taxon>
        <taxon>Pseudonocardiales</taxon>
        <taxon>Pseudonocardiaceae</taxon>
        <taxon>Kutzneria</taxon>
    </lineage>
</organism>
<dbReference type="Pfam" id="PF07883">
    <property type="entry name" value="Cupin_2"/>
    <property type="match status" value="1"/>
</dbReference>
<evidence type="ECO:0000313" key="2">
    <source>
        <dbReference type="EMBL" id="MFC0542212.1"/>
    </source>
</evidence>
<comment type="caution">
    <text evidence="2">The sequence shown here is derived from an EMBL/GenBank/DDBJ whole genome shotgun (WGS) entry which is preliminary data.</text>
</comment>
<dbReference type="SUPFAM" id="SSF51182">
    <property type="entry name" value="RmlC-like cupins"/>
    <property type="match status" value="1"/>
</dbReference>
<dbReference type="Proteomes" id="UP001589810">
    <property type="component" value="Unassembled WGS sequence"/>
</dbReference>
<dbReference type="EMBL" id="JBHLUD010000003">
    <property type="protein sequence ID" value="MFC0542212.1"/>
    <property type="molecule type" value="Genomic_DNA"/>
</dbReference>
<dbReference type="PANTHER" id="PTHR36440:SF1">
    <property type="entry name" value="PUTATIVE (AFU_ORTHOLOGUE AFUA_8G07350)-RELATED"/>
    <property type="match status" value="1"/>
</dbReference>
<proteinExistence type="predicted"/>
<protein>
    <submittedName>
        <fullName evidence="2">Cupin domain-containing protein</fullName>
    </submittedName>
</protein>
<dbReference type="Gene3D" id="2.60.120.10">
    <property type="entry name" value="Jelly Rolls"/>
    <property type="match status" value="1"/>
</dbReference>
<dbReference type="InterPro" id="IPR014710">
    <property type="entry name" value="RmlC-like_jellyroll"/>
</dbReference>
<reference evidence="2 3" key="1">
    <citation type="submission" date="2024-09" db="EMBL/GenBank/DDBJ databases">
        <authorList>
            <person name="Sun Q."/>
            <person name="Mori K."/>
        </authorList>
    </citation>
    <scope>NUCLEOTIDE SEQUENCE [LARGE SCALE GENOMIC DNA]</scope>
    <source>
        <strain evidence="2 3">TBRC 1432</strain>
    </source>
</reference>
<dbReference type="InterPro" id="IPR011051">
    <property type="entry name" value="RmlC_Cupin_sf"/>
</dbReference>
<dbReference type="PANTHER" id="PTHR36440">
    <property type="entry name" value="PUTATIVE (AFU_ORTHOLOGUE AFUA_8G07350)-RELATED"/>
    <property type="match status" value="1"/>
</dbReference>
<evidence type="ECO:0000259" key="1">
    <source>
        <dbReference type="Pfam" id="PF07883"/>
    </source>
</evidence>
<dbReference type="InterPro" id="IPR053146">
    <property type="entry name" value="QDO-like"/>
</dbReference>
<dbReference type="RefSeq" id="WP_273942983.1">
    <property type="nucleotide sequence ID" value="NZ_CP097263.1"/>
</dbReference>
<feature type="domain" description="Cupin type-2" evidence="1">
    <location>
        <begin position="40"/>
        <end position="107"/>
    </location>
</feature>
<dbReference type="InterPro" id="IPR013096">
    <property type="entry name" value="Cupin_2"/>
</dbReference>
<gene>
    <name evidence="2" type="ORF">ACFFH7_12015</name>
</gene>
<name>A0ABV6MPS3_9PSEU</name>
<accession>A0ABV6MPS3</accession>
<sequence length="152" mass="16061">MTATTVGAAEGTPIILPARGYGLVKLGAADTAGSLSAFELVFEPGEGPGEHVHTRDHELWYVLDGDFRFLLGQELVHQSTGGLAFGPRGTPHTFQNIGDTPGRLLVITAPAGLEGFFLEYDRRADGPYDMDALAAAAEVGGLDFVGPPLRLR</sequence>
<keyword evidence="3" id="KW-1185">Reference proteome</keyword>
<evidence type="ECO:0000313" key="3">
    <source>
        <dbReference type="Proteomes" id="UP001589810"/>
    </source>
</evidence>